<keyword evidence="2" id="KW-1185">Reference proteome</keyword>
<proteinExistence type="predicted"/>
<organism evidence="1 2">
    <name type="scientific">Nocardioides zhouii</name>
    <dbReference type="NCBI Taxonomy" id="1168729"/>
    <lineage>
        <taxon>Bacteria</taxon>
        <taxon>Bacillati</taxon>
        <taxon>Actinomycetota</taxon>
        <taxon>Actinomycetes</taxon>
        <taxon>Propionibacteriales</taxon>
        <taxon>Nocardioidaceae</taxon>
        <taxon>Nocardioides</taxon>
    </lineage>
</organism>
<evidence type="ECO:0000313" key="1">
    <source>
        <dbReference type="EMBL" id="RYC11537.1"/>
    </source>
</evidence>
<gene>
    <name evidence="1" type="ORF">EUA94_09250</name>
</gene>
<sequence length="281" mass="30948">MNKQVRRAVRNVPFARAANRVRVRRDLKILEALPAYAPNSAGYPEVRSAMALHAANRSIELVGQLADHVEARGLSVVDPVEFWAGAADHGAVGRLDELLRRHGSDKSTDHDYHLVYAGILDSMPQGSSLLEIGLGTNDESIVSTMGRLARPGASLRAFRDYLPTSAVFGADIDREILFQEDRITTTWVDQTSTESVRALEAQLPDDVHLIIDDGLHSPDANMQVLLLGLRIMPVHGWLVIEDIIPAAQDFWRVVAALLPNHFEATLVRAKGGDLFVVRRTS</sequence>
<dbReference type="EMBL" id="SDWV01000007">
    <property type="protein sequence ID" value="RYC11537.1"/>
    <property type="molecule type" value="Genomic_DNA"/>
</dbReference>
<accession>A0A4V1RQ41</accession>
<dbReference type="InterPro" id="IPR029063">
    <property type="entry name" value="SAM-dependent_MTases_sf"/>
</dbReference>
<dbReference type="RefSeq" id="WP_129426577.1">
    <property type="nucleotide sequence ID" value="NZ_SDWV01000007.1"/>
</dbReference>
<dbReference type="SUPFAM" id="SSF53335">
    <property type="entry name" value="S-adenosyl-L-methionine-dependent methyltransferases"/>
    <property type="match status" value="1"/>
</dbReference>
<dbReference type="OrthoDB" id="9816424at2"/>
<dbReference type="AlphaFoldDB" id="A0A4V1RQ41"/>
<dbReference type="Gene3D" id="3.40.50.150">
    <property type="entry name" value="Vaccinia Virus protein VP39"/>
    <property type="match status" value="1"/>
</dbReference>
<reference evidence="1 2" key="1">
    <citation type="submission" date="2019-01" db="EMBL/GenBank/DDBJ databases">
        <title>Novel species of Nocardioides.</title>
        <authorList>
            <person name="Liu Q."/>
            <person name="X Y.-H."/>
        </authorList>
    </citation>
    <scope>NUCLEOTIDE SEQUENCE [LARGE SCALE GENOMIC DNA]</scope>
    <source>
        <strain evidence="1 2">HLT2-9</strain>
    </source>
</reference>
<comment type="caution">
    <text evidence="1">The sequence shown here is derived from an EMBL/GenBank/DDBJ whole genome shotgun (WGS) entry which is preliminary data.</text>
</comment>
<dbReference type="Proteomes" id="UP000291101">
    <property type="component" value="Unassembled WGS sequence"/>
</dbReference>
<name>A0A4V1RQ41_9ACTN</name>
<protein>
    <submittedName>
        <fullName evidence="1">Uncharacterized protein</fullName>
    </submittedName>
</protein>
<evidence type="ECO:0000313" key="2">
    <source>
        <dbReference type="Proteomes" id="UP000291101"/>
    </source>
</evidence>